<name>A0A8B9FJM4_9PSIT</name>
<dbReference type="PANTHER" id="PTHR24366">
    <property type="entry name" value="IG(IMMUNOGLOBULIN) AND LRR(LEUCINE RICH REPEAT) DOMAINS"/>
    <property type="match status" value="1"/>
</dbReference>
<evidence type="ECO:0000313" key="4">
    <source>
        <dbReference type="Proteomes" id="UP000694522"/>
    </source>
</evidence>
<keyword evidence="1" id="KW-0433">Leucine-rich repeat</keyword>
<dbReference type="InterPro" id="IPR003591">
    <property type="entry name" value="Leu-rich_rpt_typical-subtyp"/>
</dbReference>
<keyword evidence="2" id="KW-0677">Repeat</keyword>
<protein>
    <submittedName>
        <fullName evidence="3">Uncharacterized protein</fullName>
    </submittedName>
</protein>
<dbReference type="Gene3D" id="3.80.10.10">
    <property type="entry name" value="Ribonuclease Inhibitor"/>
    <property type="match status" value="1"/>
</dbReference>
<reference evidence="3" key="2">
    <citation type="submission" date="2025-09" db="UniProtKB">
        <authorList>
            <consortium name="Ensembl"/>
        </authorList>
    </citation>
    <scope>IDENTIFICATION</scope>
</reference>
<proteinExistence type="predicted"/>
<accession>A0A8B9FJM4</accession>
<evidence type="ECO:0000256" key="1">
    <source>
        <dbReference type="ARBA" id="ARBA00022614"/>
    </source>
</evidence>
<dbReference type="AlphaFoldDB" id="A0A8B9FJM4"/>
<dbReference type="Pfam" id="PF13855">
    <property type="entry name" value="LRR_8"/>
    <property type="match status" value="1"/>
</dbReference>
<reference evidence="3" key="1">
    <citation type="submission" date="2025-08" db="UniProtKB">
        <authorList>
            <consortium name="Ensembl"/>
        </authorList>
    </citation>
    <scope>IDENTIFICATION</scope>
</reference>
<dbReference type="SUPFAM" id="SSF52058">
    <property type="entry name" value="L domain-like"/>
    <property type="match status" value="1"/>
</dbReference>
<dbReference type="SMART" id="SM00369">
    <property type="entry name" value="LRR_TYP"/>
    <property type="match status" value="3"/>
</dbReference>
<organism evidence="3 4">
    <name type="scientific">Amazona collaria</name>
    <name type="common">yellow-billed parrot</name>
    <dbReference type="NCBI Taxonomy" id="241587"/>
    <lineage>
        <taxon>Eukaryota</taxon>
        <taxon>Metazoa</taxon>
        <taxon>Chordata</taxon>
        <taxon>Craniata</taxon>
        <taxon>Vertebrata</taxon>
        <taxon>Euteleostomi</taxon>
        <taxon>Archelosauria</taxon>
        <taxon>Archosauria</taxon>
        <taxon>Dinosauria</taxon>
        <taxon>Saurischia</taxon>
        <taxon>Theropoda</taxon>
        <taxon>Coelurosauria</taxon>
        <taxon>Aves</taxon>
        <taxon>Neognathae</taxon>
        <taxon>Neoaves</taxon>
        <taxon>Telluraves</taxon>
        <taxon>Australaves</taxon>
        <taxon>Psittaciformes</taxon>
        <taxon>Psittacidae</taxon>
        <taxon>Amazona</taxon>
    </lineage>
</organism>
<evidence type="ECO:0000256" key="2">
    <source>
        <dbReference type="ARBA" id="ARBA00022737"/>
    </source>
</evidence>
<dbReference type="Ensembl" id="ENSACOT00000009082.1">
    <property type="protein sequence ID" value="ENSACOP00000008781.1"/>
    <property type="gene ID" value="ENSACOG00000006135.1"/>
</dbReference>
<dbReference type="InterPro" id="IPR001611">
    <property type="entry name" value="Leu-rich_rpt"/>
</dbReference>
<keyword evidence="4" id="KW-1185">Reference proteome</keyword>
<evidence type="ECO:0000313" key="3">
    <source>
        <dbReference type="Ensembl" id="ENSACOP00000008781.1"/>
    </source>
</evidence>
<dbReference type="InterPro" id="IPR032675">
    <property type="entry name" value="LRR_dom_sf"/>
</dbReference>
<dbReference type="Proteomes" id="UP000694522">
    <property type="component" value="Unplaced"/>
</dbReference>
<sequence>HKLQRLDNRLRVLPPMLLRSLPHLEKLLLDNNLIQVLPPQGFFGLNKLKLLTLGSNCITELPCCLFDTMADLRELDLAKNSLAMLPDSIFVLHQNAGDSGPGHLETSLDFIAEAVGLLPPSPPHPWQVPAGCKWSLGKDIPRL</sequence>